<sequence>MTDIVVSSSRSPHSNTRRVADAIAEALNAQVVTPHELTQDMIDTADRVGFGSGIYWFGFDRQLGDAIDRFPAGSRDCFVFGTSGLPEPPFRRYTAQLGRRLEERGFRVVGTFICRGLDTWGPFGLIGGINKGRPSSADLEHARDFAASLMS</sequence>
<organism evidence="1 2">
    <name type="scientific">Williamsia herbipolensis</name>
    <dbReference type="NCBI Taxonomy" id="1603258"/>
    <lineage>
        <taxon>Bacteria</taxon>
        <taxon>Bacillati</taxon>
        <taxon>Actinomycetota</taxon>
        <taxon>Actinomycetes</taxon>
        <taxon>Mycobacteriales</taxon>
        <taxon>Nocardiaceae</taxon>
        <taxon>Williamsia</taxon>
    </lineage>
</organism>
<protein>
    <submittedName>
        <fullName evidence="1">Flavodoxin</fullName>
    </submittedName>
</protein>
<dbReference type="Gene3D" id="3.40.50.360">
    <property type="match status" value="1"/>
</dbReference>
<evidence type="ECO:0000313" key="1">
    <source>
        <dbReference type="EMBL" id="WUM18450.1"/>
    </source>
</evidence>
<dbReference type="SUPFAM" id="SSF52218">
    <property type="entry name" value="Flavoproteins"/>
    <property type="match status" value="1"/>
</dbReference>
<accession>A0AAU4JXG3</accession>
<name>A0AAU4JXG3_9NOCA</name>
<dbReference type="KEGG" id="whr:OG579_11865"/>
<proteinExistence type="predicted"/>
<dbReference type="Proteomes" id="UP001432128">
    <property type="component" value="Chromosome"/>
</dbReference>
<keyword evidence="2" id="KW-1185">Reference proteome</keyword>
<evidence type="ECO:0000313" key="2">
    <source>
        <dbReference type="Proteomes" id="UP001432128"/>
    </source>
</evidence>
<dbReference type="InterPro" id="IPR029039">
    <property type="entry name" value="Flavoprotein-like_sf"/>
</dbReference>
<reference evidence="1 2" key="1">
    <citation type="submission" date="2022-10" db="EMBL/GenBank/DDBJ databases">
        <title>The complete genomes of actinobacterial strains from the NBC collection.</title>
        <authorList>
            <person name="Joergensen T.S."/>
            <person name="Alvarez Arevalo M."/>
            <person name="Sterndorff E.B."/>
            <person name="Faurdal D."/>
            <person name="Vuksanovic O."/>
            <person name="Mourched A.-S."/>
            <person name="Charusanti P."/>
            <person name="Shaw S."/>
            <person name="Blin K."/>
            <person name="Weber T."/>
        </authorList>
    </citation>
    <scope>NUCLEOTIDE SEQUENCE [LARGE SCALE GENOMIC DNA]</scope>
    <source>
        <strain evidence="1 2">NBC_00319</strain>
    </source>
</reference>
<dbReference type="AlphaFoldDB" id="A0AAU4JXG3"/>
<dbReference type="RefSeq" id="WP_328856091.1">
    <property type="nucleotide sequence ID" value="NZ_CP108021.1"/>
</dbReference>
<gene>
    <name evidence="1" type="ORF">OG579_11865</name>
</gene>
<dbReference type="EMBL" id="CP108021">
    <property type="protein sequence ID" value="WUM18450.1"/>
    <property type="molecule type" value="Genomic_DNA"/>
</dbReference>